<reference evidence="1 2" key="1">
    <citation type="submission" date="2014-02" db="EMBL/GenBank/DDBJ databases">
        <authorList>
            <person name="Sears C."/>
            <person name="Carroll K."/>
            <person name="Sack B.R."/>
            <person name="Qadri F."/>
            <person name="Myers L.L."/>
            <person name="Chung G.-T."/>
            <person name="Escheverria P."/>
            <person name="Fraser C.M."/>
            <person name="Sadzewicz L."/>
            <person name="Shefchek K.A."/>
            <person name="Tallon L."/>
            <person name="Das S.P."/>
            <person name="Daugherty S."/>
            <person name="Mongodin E.F."/>
        </authorList>
    </citation>
    <scope>NUCLEOTIDE SEQUENCE [LARGE SCALE GENOMIC DNA]</scope>
    <source>
        <strain evidence="2">3988T(B)14</strain>
    </source>
</reference>
<evidence type="ECO:0000313" key="1">
    <source>
        <dbReference type="EMBL" id="EXY74289.1"/>
    </source>
</evidence>
<dbReference type="EMBL" id="JGCY01000295">
    <property type="protein sequence ID" value="EXY74289.1"/>
    <property type="molecule type" value="Genomic_DNA"/>
</dbReference>
<dbReference type="Proteomes" id="UP000020529">
    <property type="component" value="Unassembled WGS sequence"/>
</dbReference>
<sequence>MGAFSYKEFAQEVTKLADQTNGFVMLSSTYLSDSYSCR</sequence>
<organism evidence="1 2">
    <name type="scientific">Bacteroides fragilis str. 3988T(B)14</name>
    <dbReference type="NCBI Taxonomy" id="1339315"/>
    <lineage>
        <taxon>Bacteria</taxon>
        <taxon>Pseudomonadati</taxon>
        <taxon>Bacteroidota</taxon>
        <taxon>Bacteroidia</taxon>
        <taxon>Bacteroidales</taxon>
        <taxon>Bacteroidaceae</taxon>
        <taxon>Bacteroides</taxon>
    </lineage>
</organism>
<name>A0A015SPZ9_BACFG</name>
<evidence type="ECO:0000313" key="2">
    <source>
        <dbReference type="Proteomes" id="UP000020529"/>
    </source>
</evidence>
<accession>A0A015SPZ9</accession>
<dbReference type="AlphaFoldDB" id="A0A015SPZ9"/>
<comment type="caution">
    <text evidence="1">The sequence shown here is derived from an EMBL/GenBank/DDBJ whole genome shotgun (WGS) entry which is preliminary data.</text>
</comment>
<proteinExistence type="predicted"/>
<gene>
    <name evidence="1" type="ORF">M124_1900</name>
</gene>
<dbReference type="PATRIC" id="fig|1339315.3.peg.2654"/>
<protein>
    <submittedName>
        <fullName evidence="1">Putative lipo domain protein</fullName>
    </submittedName>
</protein>